<dbReference type="PATRIC" id="fig|1423813.3.peg.2322"/>
<evidence type="ECO:0000313" key="2">
    <source>
        <dbReference type="EMBL" id="KRM61061.1"/>
    </source>
</evidence>
<dbReference type="InterPro" id="IPR018306">
    <property type="entry name" value="Phage_T5_Orf172_DNA-bd"/>
</dbReference>
<protein>
    <recommendedName>
        <fullName evidence="1">Bacteriophage T5 Orf172 DNA-binding domain-containing protein</fullName>
    </recommendedName>
</protein>
<dbReference type="AlphaFoldDB" id="A0A0R2A3M6"/>
<comment type="caution">
    <text evidence="2">The sequence shown here is derived from an EMBL/GenBank/DDBJ whole genome shotgun (WGS) entry which is preliminary data.</text>
</comment>
<name>A0A0R2A3M6_9LACO</name>
<feature type="domain" description="Bacteriophage T5 Orf172 DNA-binding" evidence="1">
    <location>
        <begin position="20"/>
        <end position="100"/>
    </location>
</feature>
<keyword evidence="3" id="KW-1185">Reference proteome</keyword>
<gene>
    <name evidence="2" type="ORF">FC26_GL002278</name>
</gene>
<dbReference type="Pfam" id="PF10544">
    <property type="entry name" value="T5orf172"/>
    <property type="match status" value="1"/>
</dbReference>
<evidence type="ECO:0000313" key="3">
    <source>
        <dbReference type="Proteomes" id="UP000051733"/>
    </source>
</evidence>
<reference evidence="2 3" key="1">
    <citation type="journal article" date="2015" name="Genome Announc.">
        <title>Expanding the biotechnology potential of lactobacilli through comparative genomics of 213 strains and associated genera.</title>
        <authorList>
            <person name="Sun Z."/>
            <person name="Harris H.M."/>
            <person name="McCann A."/>
            <person name="Guo C."/>
            <person name="Argimon S."/>
            <person name="Zhang W."/>
            <person name="Yang X."/>
            <person name="Jeffery I.B."/>
            <person name="Cooney J.C."/>
            <person name="Kagawa T.F."/>
            <person name="Liu W."/>
            <person name="Song Y."/>
            <person name="Salvetti E."/>
            <person name="Wrobel A."/>
            <person name="Rasinkangas P."/>
            <person name="Parkhill J."/>
            <person name="Rea M.C."/>
            <person name="O'Sullivan O."/>
            <person name="Ritari J."/>
            <person name="Douillard F.P."/>
            <person name="Paul Ross R."/>
            <person name="Yang R."/>
            <person name="Briner A.E."/>
            <person name="Felis G.E."/>
            <person name="de Vos W.M."/>
            <person name="Barrangou R."/>
            <person name="Klaenhammer T.R."/>
            <person name="Caufield P.W."/>
            <person name="Cui Y."/>
            <person name="Zhang H."/>
            <person name="O'Toole P.W."/>
        </authorList>
    </citation>
    <scope>NUCLEOTIDE SEQUENCE [LARGE SCALE GENOMIC DNA]</scope>
    <source>
        <strain evidence="2 3">DSM 20634</strain>
    </source>
</reference>
<evidence type="ECO:0000259" key="1">
    <source>
        <dbReference type="SMART" id="SM00974"/>
    </source>
</evidence>
<organism evidence="2 3">
    <name type="scientific">Paucilactobacillus vaccinostercus DSM 20634</name>
    <dbReference type="NCBI Taxonomy" id="1423813"/>
    <lineage>
        <taxon>Bacteria</taxon>
        <taxon>Bacillati</taxon>
        <taxon>Bacillota</taxon>
        <taxon>Bacilli</taxon>
        <taxon>Lactobacillales</taxon>
        <taxon>Lactobacillaceae</taxon>
        <taxon>Paucilactobacillus</taxon>
    </lineage>
</organism>
<proteinExistence type="predicted"/>
<accession>A0A0R2A3M6</accession>
<dbReference type="SMART" id="SM00974">
    <property type="entry name" value="T5orf172"/>
    <property type="match status" value="1"/>
</dbReference>
<dbReference type="STRING" id="1423813.FC26_GL002278"/>
<dbReference type="Proteomes" id="UP000051733">
    <property type="component" value="Unassembled WGS sequence"/>
</dbReference>
<dbReference type="EMBL" id="AYYY01000043">
    <property type="protein sequence ID" value="KRM61061.1"/>
    <property type="molecule type" value="Genomic_DNA"/>
</dbReference>
<sequence length="227" mass="26119">MIMVSDTNDDEGYVYALENKAFPGYIKIGQTKDVARRLAQFNDTGIPDGKPTLLLFAVKIMNYKKAERLLHRALSSMRESPSKEFFKATYNQTKEAFKLLTFNDPTAEWIRPEEYNSKITGKKYTVISRKIGSRPNRTFKYLSIPAGAKLTFREDPNIKVTVIDGKNHVLCRCGKEHTLSRAAICCYDHYHQLTEEQCGRDRNGFAWFKYNDIILSDIKPMVNAELE</sequence>